<protein>
    <submittedName>
        <fullName evidence="1">Uncharacterized protein</fullName>
    </submittedName>
</protein>
<proteinExistence type="predicted"/>
<dbReference type="EMBL" id="CP129968">
    <property type="protein sequence ID" value="WNB17762.1"/>
    <property type="molecule type" value="Genomic_DNA"/>
</dbReference>
<accession>A0AA51ZW06</accession>
<sequence length="60" mass="6584">MTPTDIADDVEGFKKGTSYFSITIISTTLGVIKNILKTTSAIESLMKGHQITKIPNQNDR</sequence>
<evidence type="ECO:0000313" key="1">
    <source>
        <dbReference type="EMBL" id="WNB17762.1"/>
    </source>
</evidence>
<organism evidence="1">
    <name type="scientific">Marivirga arenosa</name>
    <dbReference type="NCBI Taxonomy" id="3059076"/>
    <lineage>
        <taxon>Bacteria</taxon>
        <taxon>Pseudomonadati</taxon>
        <taxon>Bacteroidota</taxon>
        <taxon>Cytophagia</taxon>
        <taxon>Cytophagales</taxon>
        <taxon>Marivirgaceae</taxon>
        <taxon>Marivirga</taxon>
    </lineage>
</organism>
<dbReference type="RefSeq" id="WP_322347262.1">
    <property type="nucleotide sequence ID" value="NZ_CP129968.2"/>
</dbReference>
<dbReference type="Proteomes" id="UP001232019">
    <property type="component" value="Chromosome"/>
</dbReference>
<reference evidence="1" key="1">
    <citation type="submission" date="2023-08" db="EMBL/GenBank/DDBJ databases">
        <title>Comparative genomics and taxonomic characterization of three novel marine species of genus Marivirga.</title>
        <authorList>
            <person name="Muhammad N."/>
            <person name="Kim S.-G."/>
        </authorList>
    </citation>
    <scope>NUCLEOTIDE SEQUENCE</scope>
    <source>
        <strain evidence="1">BKB1-2</strain>
    </source>
</reference>
<dbReference type="KEGG" id="marp:QYS47_34890"/>
<dbReference type="AlphaFoldDB" id="A0AA51ZW06"/>
<gene>
    <name evidence="1" type="ORF">QYS47_34890</name>
</gene>
<name>A0AA51ZW06_9BACT</name>